<name>A0A0M8JQX3_9CHLR</name>
<dbReference type="SUPFAM" id="SSF56059">
    <property type="entry name" value="Glutathione synthetase ATP-binding domain-like"/>
    <property type="match status" value="1"/>
</dbReference>
<sequence>MMQQEYPVLAALGRELTQLSQAYRDMRPLTGDEVQQAVSQLETAFVPVLVPEAWINGLGHLRALGRNGIQAVVADPNPKALSFYSRYAIPYQCKPFLKQTPEGEAAFIEELCGLGERIRSTGRTPVLFMLAAERLLAMFVRHQAELKRVFLLTSNYETQLRLEDKREQYRVAQQAGVDVPHTVYVDSREDFERSLPELVYPCLMKPRGGKEFYSRFHCQVMRVTTPDEAREAFERAQDFKLMFQEEIPGEDTELFTLGSYVDAHTRPLGLFTGYKLRGNHKYGTCALGISCEAPEVAAQGMAFLRQAGYHGASQVEFKRDPRDGRLKFLEINNRLWKWHSLTAACGVNLPYLQYLDAIGQAPTELPQQVNGVRWWLPWMDLWSVMKQVKAGEVNLDDYLREISFDFVDGVGSWDDPLPALVNFFGFGWMMD</sequence>
<dbReference type="Proteomes" id="UP000050501">
    <property type="component" value="Unassembled WGS sequence"/>
</dbReference>
<dbReference type="GO" id="GO:0046872">
    <property type="term" value="F:metal ion binding"/>
    <property type="evidence" value="ECO:0007669"/>
    <property type="project" value="InterPro"/>
</dbReference>
<dbReference type="STRING" id="229921.ADN01_11640"/>
<keyword evidence="1" id="KW-0547">Nucleotide-binding</keyword>
<dbReference type="PROSITE" id="PS50975">
    <property type="entry name" value="ATP_GRASP"/>
    <property type="match status" value="1"/>
</dbReference>
<dbReference type="InterPro" id="IPR011761">
    <property type="entry name" value="ATP-grasp"/>
</dbReference>
<feature type="domain" description="ATP-grasp" evidence="2">
    <location>
        <begin position="169"/>
        <end position="358"/>
    </location>
</feature>
<evidence type="ECO:0000259" key="2">
    <source>
        <dbReference type="PROSITE" id="PS50975"/>
    </source>
</evidence>
<dbReference type="EMBL" id="LGCM01000039">
    <property type="protein sequence ID" value="KPL80766.1"/>
    <property type="molecule type" value="Genomic_DNA"/>
</dbReference>
<keyword evidence="5" id="KW-1185">Reference proteome</keyword>
<protein>
    <submittedName>
        <fullName evidence="3">Predicted ATP-grasp enzyme</fullName>
    </submittedName>
</protein>
<dbReference type="RefSeq" id="WP_062419857.1">
    <property type="nucleotide sequence ID" value="NZ_BBXZ01000183.1"/>
</dbReference>
<reference evidence="4 5" key="2">
    <citation type="submission" date="2015-07" db="EMBL/GenBank/DDBJ databases">
        <title>Genome sequence of Levilinea saccharolytica DSM 16555.</title>
        <authorList>
            <person name="Hemp J."/>
            <person name="Ward L.M."/>
            <person name="Pace L.A."/>
            <person name="Fischer W.W."/>
        </authorList>
    </citation>
    <scope>NUCLEOTIDE SEQUENCE [LARGE SCALE GENOMIC DNA]</scope>
    <source>
        <strain evidence="4 5">KIBI-1</strain>
    </source>
</reference>
<gene>
    <name evidence="4" type="ORF">ADN01_11640</name>
    <name evidence="3" type="ORF">LSAC_03498</name>
</gene>
<evidence type="ECO:0000256" key="1">
    <source>
        <dbReference type="PROSITE-ProRule" id="PRU00409"/>
    </source>
</evidence>
<keyword evidence="1" id="KW-0067">ATP-binding</keyword>
<evidence type="ECO:0000313" key="5">
    <source>
        <dbReference type="Proteomes" id="UP000050501"/>
    </source>
</evidence>
<evidence type="ECO:0000313" key="3">
    <source>
        <dbReference type="EMBL" id="GAP19588.1"/>
    </source>
</evidence>
<dbReference type="OrthoDB" id="5420347at2"/>
<dbReference type="Gene3D" id="3.30.470.20">
    <property type="entry name" value="ATP-grasp fold, B domain"/>
    <property type="match status" value="1"/>
</dbReference>
<dbReference type="GO" id="GO:0005524">
    <property type="term" value="F:ATP binding"/>
    <property type="evidence" value="ECO:0007669"/>
    <property type="project" value="UniProtKB-UniRule"/>
</dbReference>
<dbReference type="InterPro" id="IPR013815">
    <property type="entry name" value="ATP_grasp_subdomain_1"/>
</dbReference>
<dbReference type="Pfam" id="PF02786">
    <property type="entry name" value="CPSase_L_D2"/>
    <property type="match status" value="1"/>
</dbReference>
<accession>A0A0M8JQX3</accession>
<dbReference type="EMBL" id="DF967975">
    <property type="protein sequence ID" value="GAP19588.1"/>
    <property type="molecule type" value="Genomic_DNA"/>
</dbReference>
<organism evidence="3">
    <name type="scientific">Levilinea saccharolytica</name>
    <dbReference type="NCBI Taxonomy" id="229921"/>
    <lineage>
        <taxon>Bacteria</taxon>
        <taxon>Bacillati</taxon>
        <taxon>Chloroflexota</taxon>
        <taxon>Anaerolineae</taxon>
        <taxon>Anaerolineales</taxon>
        <taxon>Anaerolineaceae</taxon>
        <taxon>Levilinea</taxon>
    </lineage>
</organism>
<dbReference type="InterPro" id="IPR005479">
    <property type="entry name" value="CPAse_ATP-bd"/>
</dbReference>
<dbReference type="AlphaFoldDB" id="A0A0M8JQX3"/>
<evidence type="ECO:0000313" key="4">
    <source>
        <dbReference type="EMBL" id="KPL80766.1"/>
    </source>
</evidence>
<reference evidence="3" key="1">
    <citation type="journal article" date="2015" name="Genome Announc.">
        <title>Draft Genome Sequences of Anaerolinea thermolimosa IMO-1, Bellilinea caldifistulae GOMI-1, Leptolinea tardivitalis YMTK-2, Levilinea saccharolytica KIBI-1, Longilinea arvoryzae KOME-1, Previously Described as Members of the Class Anaerolineae (Chloroflexi).</title>
        <authorList>
            <person name="Matsuura N."/>
            <person name="Tourlousse M.D."/>
            <person name="Ohashi A."/>
            <person name="Hugenholtz P."/>
            <person name="Sekiguchi Y."/>
        </authorList>
    </citation>
    <scope>NUCLEOTIDE SEQUENCE</scope>
    <source>
        <strain evidence="3">KIBI-1</strain>
    </source>
</reference>
<proteinExistence type="predicted"/>
<dbReference type="Gene3D" id="3.30.1490.20">
    <property type="entry name" value="ATP-grasp fold, A domain"/>
    <property type="match status" value="1"/>
</dbReference>